<feature type="compositionally biased region" description="Basic and acidic residues" evidence="1">
    <location>
        <begin position="156"/>
        <end position="175"/>
    </location>
</feature>
<proteinExistence type="predicted"/>
<sequence>MQADDFDWIVEQQRHAFERMRSTAYEELSSENGSLRQQLAHAQIREDKMSKVLEHYRAARADLEHCLANVSIEIRGDDDAGDDWIIEQRRLYDQYTSKHLEDQKSHSWTEEDLSQQYLDEWVQVAKDDVLPGSGAWTELPFESAAFDDPPPPYEEQDVHELSIPRTHEKYLHDAQQRSPPSPSPHVRFAAPHDIIPCATAPCCPSRKRKKPKKEVIALYRKRGNRSAV</sequence>
<protein>
    <submittedName>
        <fullName evidence="2">Uncharacterized protein</fullName>
    </submittedName>
</protein>
<keyword evidence="3" id="KW-1185">Reference proteome</keyword>
<name>W3XB20_PESFW</name>
<dbReference type="RefSeq" id="XP_007831873.1">
    <property type="nucleotide sequence ID" value="XM_007833682.1"/>
</dbReference>
<evidence type="ECO:0000256" key="1">
    <source>
        <dbReference type="SAM" id="MobiDB-lite"/>
    </source>
</evidence>
<dbReference type="HOGENOM" id="CLU_1215150_0_0_1"/>
<feature type="compositionally biased region" description="Basic residues" evidence="1">
    <location>
        <begin position="219"/>
        <end position="228"/>
    </location>
</feature>
<reference evidence="3" key="1">
    <citation type="journal article" date="2015" name="BMC Genomics">
        <title>Genomic and transcriptomic analysis of the endophytic fungus Pestalotiopsis fici reveals its lifestyle and high potential for synthesis of natural products.</title>
        <authorList>
            <person name="Wang X."/>
            <person name="Zhang X."/>
            <person name="Liu L."/>
            <person name="Xiang M."/>
            <person name="Wang W."/>
            <person name="Sun X."/>
            <person name="Che Y."/>
            <person name="Guo L."/>
            <person name="Liu G."/>
            <person name="Guo L."/>
            <person name="Wang C."/>
            <person name="Yin W.B."/>
            <person name="Stadler M."/>
            <person name="Zhang X."/>
            <person name="Liu X."/>
        </authorList>
    </citation>
    <scope>NUCLEOTIDE SEQUENCE [LARGE SCALE GENOMIC DNA]</scope>
    <source>
        <strain evidence="3">W106-1 / CGMCC3.15140</strain>
    </source>
</reference>
<dbReference type="AlphaFoldDB" id="W3XB20"/>
<dbReference type="EMBL" id="KI912111">
    <property type="protein sequence ID" value="ETS83225.1"/>
    <property type="molecule type" value="Genomic_DNA"/>
</dbReference>
<feature type="region of interest" description="Disordered" evidence="1">
    <location>
        <begin position="146"/>
        <end position="189"/>
    </location>
</feature>
<dbReference type="GeneID" id="19270114"/>
<dbReference type="Proteomes" id="UP000030651">
    <property type="component" value="Unassembled WGS sequence"/>
</dbReference>
<dbReference type="KEGG" id="pfy:PFICI_05101"/>
<evidence type="ECO:0000313" key="2">
    <source>
        <dbReference type="EMBL" id="ETS83225.1"/>
    </source>
</evidence>
<dbReference type="InParanoid" id="W3XB20"/>
<organism evidence="2 3">
    <name type="scientific">Pestalotiopsis fici (strain W106-1 / CGMCC3.15140)</name>
    <dbReference type="NCBI Taxonomy" id="1229662"/>
    <lineage>
        <taxon>Eukaryota</taxon>
        <taxon>Fungi</taxon>
        <taxon>Dikarya</taxon>
        <taxon>Ascomycota</taxon>
        <taxon>Pezizomycotina</taxon>
        <taxon>Sordariomycetes</taxon>
        <taxon>Xylariomycetidae</taxon>
        <taxon>Amphisphaeriales</taxon>
        <taxon>Sporocadaceae</taxon>
        <taxon>Pestalotiopsis</taxon>
    </lineage>
</organism>
<feature type="region of interest" description="Disordered" evidence="1">
    <location>
        <begin position="202"/>
        <end position="228"/>
    </location>
</feature>
<dbReference type="OrthoDB" id="10477919at2759"/>
<gene>
    <name evidence="2" type="ORF">PFICI_05101</name>
</gene>
<evidence type="ECO:0000313" key="3">
    <source>
        <dbReference type="Proteomes" id="UP000030651"/>
    </source>
</evidence>
<accession>W3XB20</accession>